<keyword evidence="4" id="KW-1185">Reference proteome</keyword>
<keyword evidence="2" id="KW-0472">Membrane</keyword>
<sequence>MVQRARRPNALRTYIASSSIIPGKEPFRRGVLFSTVAGIIMIVGGLLTWMGFNNVFSGRASMMGPLFIALSLLLMFFSTRQFLIARKQSRIAQERIQTLSRDAVAAMVINREDGIGAVTVIMDAVDMSPDTSWRSNHSVEYAPPSYSEVLGQSYTPSSTSARQPSPSEQDFEPPPSYDEAVAALACRQVVVSAPSNEYSEFIGHTCTSVAMEQVSSPSSPASPHQSAEQRYPLRPKLRHQESIDEESDDPMQEEFPAVTG</sequence>
<keyword evidence="2" id="KW-0812">Transmembrane</keyword>
<dbReference type="Proteomes" id="UP000597762">
    <property type="component" value="Unassembled WGS sequence"/>
</dbReference>
<gene>
    <name evidence="3" type="ORF">SPHA_9909</name>
</gene>
<feature type="compositionally biased region" description="Polar residues" evidence="1">
    <location>
        <begin position="150"/>
        <end position="168"/>
    </location>
</feature>
<evidence type="ECO:0000313" key="4">
    <source>
        <dbReference type="Proteomes" id="UP000597762"/>
    </source>
</evidence>
<feature type="transmembrane region" description="Helical" evidence="2">
    <location>
        <begin position="64"/>
        <end position="85"/>
    </location>
</feature>
<accession>A0A812B2Y6</accession>
<evidence type="ECO:0000256" key="1">
    <source>
        <dbReference type="SAM" id="MobiDB-lite"/>
    </source>
</evidence>
<evidence type="ECO:0000256" key="2">
    <source>
        <dbReference type="SAM" id="Phobius"/>
    </source>
</evidence>
<dbReference type="EMBL" id="CAHIKZ030000316">
    <property type="protein sequence ID" value="CAE1168194.1"/>
    <property type="molecule type" value="Genomic_DNA"/>
</dbReference>
<evidence type="ECO:0000313" key="3">
    <source>
        <dbReference type="EMBL" id="CAE1168194.1"/>
    </source>
</evidence>
<feature type="region of interest" description="Disordered" evidence="1">
    <location>
        <begin position="213"/>
        <end position="260"/>
    </location>
</feature>
<proteinExistence type="predicted"/>
<comment type="caution">
    <text evidence="3">The sequence shown here is derived from an EMBL/GenBank/DDBJ whole genome shotgun (WGS) entry which is preliminary data.</text>
</comment>
<dbReference type="AlphaFoldDB" id="A0A812B2Y6"/>
<feature type="compositionally biased region" description="Acidic residues" evidence="1">
    <location>
        <begin position="243"/>
        <end position="252"/>
    </location>
</feature>
<feature type="region of interest" description="Disordered" evidence="1">
    <location>
        <begin position="150"/>
        <end position="176"/>
    </location>
</feature>
<feature type="transmembrane region" description="Helical" evidence="2">
    <location>
        <begin position="31"/>
        <end position="52"/>
    </location>
</feature>
<dbReference type="OrthoDB" id="6096364at2759"/>
<organism evidence="3 4">
    <name type="scientific">Acanthosepion pharaonis</name>
    <name type="common">Pharaoh cuttlefish</name>
    <name type="synonym">Sepia pharaonis</name>
    <dbReference type="NCBI Taxonomy" id="158019"/>
    <lineage>
        <taxon>Eukaryota</taxon>
        <taxon>Metazoa</taxon>
        <taxon>Spiralia</taxon>
        <taxon>Lophotrochozoa</taxon>
        <taxon>Mollusca</taxon>
        <taxon>Cephalopoda</taxon>
        <taxon>Coleoidea</taxon>
        <taxon>Decapodiformes</taxon>
        <taxon>Sepiida</taxon>
        <taxon>Sepiina</taxon>
        <taxon>Sepiidae</taxon>
        <taxon>Acanthosepion</taxon>
    </lineage>
</organism>
<reference evidence="3" key="1">
    <citation type="submission" date="2021-01" db="EMBL/GenBank/DDBJ databases">
        <authorList>
            <person name="Li R."/>
            <person name="Bekaert M."/>
        </authorList>
    </citation>
    <scope>NUCLEOTIDE SEQUENCE</scope>
    <source>
        <strain evidence="3">Farmed</strain>
    </source>
</reference>
<name>A0A812B2Y6_ACAPH</name>
<protein>
    <submittedName>
        <fullName evidence="3">Uncharacterized protein</fullName>
    </submittedName>
</protein>
<keyword evidence="2" id="KW-1133">Transmembrane helix</keyword>